<dbReference type="RefSeq" id="WP_034834715.1">
    <property type="nucleotide sequence ID" value="NZ_JANX01000084.1"/>
</dbReference>
<protein>
    <submittedName>
        <fullName evidence="1">DNA polymerase III subunit chi</fullName>
    </submittedName>
</protein>
<dbReference type="NCBIfam" id="NF004347">
    <property type="entry name" value="PRK05728.1-4"/>
    <property type="match status" value="1"/>
</dbReference>
<dbReference type="GO" id="GO:0032298">
    <property type="term" value="P:positive regulation of DNA-templated DNA replication initiation"/>
    <property type="evidence" value="ECO:0007669"/>
    <property type="project" value="TreeGrafter"/>
</dbReference>
<reference evidence="1 2" key="1">
    <citation type="submission" date="2014-01" db="EMBL/GenBank/DDBJ databases">
        <title>Genome sequence determination for a cystic fibrosis isolate, Inquilinus limosus.</title>
        <authorList>
            <person name="Pino M."/>
            <person name="Di Conza J."/>
            <person name="Gutkind G."/>
        </authorList>
    </citation>
    <scope>NUCLEOTIDE SEQUENCE [LARGE SCALE GENOMIC DNA]</scope>
    <source>
        <strain evidence="1 2">MP06</strain>
    </source>
</reference>
<dbReference type="Pfam" id="PF04364">
    <property type="entry name" value="DNA_pol3_chi"/>
    <property type="match status" value="1"/>
</dbReference>
<accession>A0A0A0D7A3</accession>
<dbReference type="Gene3D" id="3.40.50.10110">
    <property type="entry name" value="DNA polymerase III subunit chi"/>
    <property type="match status" value="1"/>
</dbReference>
<dbReference type="InterPro" id="IPR036768">
    <property type="entry name" value="PolIII_chi_sf"/>
</dbReference>
<dbReference type="PANTHER" id="PTHR38767:SF1">
    <property type="entry name" value="DNA POLYMERASE III SUBUNIT CHI"/>
    <property type="match status" value="1"/>
</dbReference>
<name>A0A0A0D7A3_9PROT</name>
<comment type="caution">
    <text evidence="1">The sequence shown here is derived from an EMBL/GenBank/DDBJ whole genome shotgun (WGS) entry which is preliminary data.</text>
</comment>
<evidence type="ECO:0000313" key="1">
    <source>
        <dbReference type="EMBL" id="KGM34561.1"/>
    </source>
</evidence>
<dbReference type="InterPro" id="IPR007459">
    <property type="entry name" value="DNA_pol3_chi"/>
</dbReference>
<dbReference type="Proteomes" id="UP000029995">
    <property type="component" value="Unassembled WGS sequence"/>
</dbReference>
<dbReference type="SUPFAM" id="SSF102400">
    <property type="entry name" value="DNA polymerase III chi subunit"/>
    <property type="match status" value="1"/>
</dbReference>
<sequence>MAEIRFYHLTARTFEQTLPVLLDRTLQRGWRAVVCVGSEERAESLAGHLWTYSKEGFLPHGTKRDGFAEEQPVWISDQVENPNGAQVLFLGDGADSDGGGAFATVCDLFDGNDAEAVQAARGRWKRFRDAGHTLVYYQQDEGGAWSEKQRVGG</sequence>
<dbReference type="EMBL" id="JANX01000084">
    <property type="protein sequence ID" value="KGM34561.1"/>
    <property type="molecule type" value="Genomic_DNA"/>
</dbReference>
<proteinExistence type="predicted"/>
<gene>
    <name evidence="1" type="ORF">P409_09500</name>
</gene>
<dbReference type="GO" id="GO:0006260">
    <property type="term" value="P:DNA replication"/>
    <property type="evidence" value="ECO:0007669"/>
    <property type="project" value="InterPro"/>
</dbReference>
<dbReference type="AlphaFoldDB" id="A0A0A0D7A3"/>
<organism evidence="1 2">
    <name type="scientific">Inquilinus limosus MP06</name>
    <dbReference type="NCBI Taxonomy" id="1398085"/>
    <lineage>
        <taxon>Bacteria</taxon>
        <taxon>Pseudomonadati</taxon>
        <taxon>Pseudomonadota</taxon>
        <taxon>Alphaproteobacteria</taxon>
        <taxon>Rhodospirillales</taxon>
        <taxon>Rhodospirillaceae</taxon>
        <taxon>Inquilinus</taxon>
    </lineage>
</organism>
<dbReference type="PANTHER" id="PTHR38767">
    <property type="entry name" value="DNA POLYMERASE III SUBUNIT CHI"/>
    <property type="match status" value="1"/>
</dbReference>
<evidence type="ECO:0000313" key="2">
    <source>
        <dbReference type="Proteomes" id="UP000029995"/>
    </source>
</evidence>
<dbReference type="GO" id="GO:0003677">
    <property type="term" value="F:DNA binding"/>
    <property type="evidence" value="ECO:0007669"/>
    <property type="project" value="InterPro"/>
</dbReference>
<dbReference type="OrthoDB" id="9795973at2"/>
<dbReference type="GO" id="GO:0003887">
    <property type="term" value="F:DNA-directed DNA polymerase activity"/>
    <property type="evidence" value="ECO:0007669"/>
    <property type="project" value="InterPro"/>
</dbReference>